<name>A0A316UCI3_9BASI</name>
<evidence type="ECO:0000256" key="4">
    <source>
        <dbReference type="ARBA" id="ARBA00022490"/>
    </source>
</evidence>
<evidence type="ECO:0000256" key="7">
    <source>
        <dbReference type="SAM" id="MobiDB-lite"/>
    </source>
</evidence>
<evidence type="ECO:0000256" key="3">
    <source>
        <dbReference type="ARBA" id="ARBA00016573"/>
    </source>
</evidence>
<feature type="compositionally biased region" description="Polar residues" evidence="7">
    <location>
        <begin position="239"/>
        <end position="259"/>
    </location>
</feature>
<reference evidence="8 9" key="1">
    <citation type="journal article" date="2018" name="Mol. Biol. Evol.">
        <title>Broad Genomic Sampling Reveals a Smut Pathogenic Ancestry of the Fungal Clade Ustilaginomycotina.</title>
        <authorList>
            <person name="Kijpornyongpan T."/>
            <person name="Mondo S.J."/>
            <person name="Barry K."/>
            <person name="Sandor L."/>
            <person name="Lee J."/>
            <person name="Lipzen A."/>
            <person name="Pangilinan J."/>
            <person name="LaButti K."/>
            <person name="Hainaut M."/>
            <person name="Henrissat B."/>
            <person name="Grigoriev I.V."/>
            <person name="Spatafora J.W."/>
            <person name="Aime M.C."/>
        </authorList>
    </citation>
    <scope>NUCLEOTIDE SEQUENCE [LARGE SCALE GENOMIC DNA]</scope>
    <source>
        <strain evidence="8 9">MCA 4718</strain>
    </source>
</reference>
<organism evidence="8 9">
    <name type="scientific">Pseudomicrostroma glucosiphilum</name>
    <dbReference type="NCBI Taxonomy" id="1684307"/>
    <lineage>
        <taxon>Eukaryota</taxon>
        <taxon>Fungi</taxon>
        <taxon>Dikarya</taxon>
        <taxon>Basidiomycota</taxon>
        <taxon>Ustilaginomycotina</taxon>
        <taxon>Exobasidiomycetes</taxon>
        <taxon>Microstromatales</taxon>
        <taxon>Microstromatales incertae sedis</taxon>
        <taxon>Pseudomicrostroma</taxon>
    </lineage>
</organism>
<dbReference type="InterPro" id="IPR011004">
    <property type="entry name" value="Trimer_LpxA-like_sf"/>
</dbReference>
<dbReference type="InterPro" id="IPR027777">
    <property type="entry name" value="DCTN6"/>
</dbReference>
<evidence type="ECO:0000313" key="8">
    <source>
        <dbReference type="EMBL" id="PWN22113.1"/>
    </source>
</evidence>
<dbReference type="STRING" id="1684307.A0A316UCI3"/>
<dbReference type="Gene3D" id="2.160.10.10">
    <property type="entry name" value="Hexapeptide repeat proteins"/>
    <property type="match status" value="1"/>
</dbReference>
<feature type="region of interest" description="Disordered" evidence="7">
    <location>
        <begin position="211"/>
        <end position="263"/>
    </location>
</feature>
<evidence type="ECO:0000256" key="5">
    <source>
        <dbReference type="ARBA" id="ARBA00023212"/>
    </source>
</evidence>
<evidence type="ECO:0000256" key="2">
    <source>
        <dbReference type="ARBA" id="ARBA00007719"/>
    </source>
</evidence>
<feature type="compositionally biased region" description="Low complexity" evidence="7">
    <location>
        <begin position="1"/>
        <end position="18"/>
    </location>
</feature>
<dbReference type="PANTHER" id="PTHR13072:SF0">
    <property type="entry name" value="DYNACTIN SUBUNIT 6"/>
    <property type="match status" value="1"/>
</dbReference>
<dbReference type="EMBL" id="KZ819323">
    <property type="protein sequence ID" value="PWN22113.1"/>
    <property type="molecule type" value="Genomic_DNA"/>
</dbReference>
<evidence type="ECO:0000256" key="6">
    <source>
        <dbReference type="ARBA" id="ARBA00034687"/>
    </source>
</evidence>
<feature type="compositionally biased region" description="Polar residues" evidence="7">
    <location>
        <begin position="213"/>
        <end position="226"/>
    </location>
</feature>
<feature type="region of interest" description="Disordered" evidence="7">
    <location>
        <begin position="1"/>
        <end position="23"/>
    </location>
</feature>
<dbReference type="OrthoDB" id="2355at2759"/>
<comment type="function">
    <text evidence="6">Part of the dynactin complex that activates the molecular motor dynein for ultra-processive transport along microtubules.</text>
</comment>
<dbReference type="AlphaFoldDB" id="A0A316UCI3"/>
<dbReference type="GO" id="GO:0070840">
    <property type="term" value="F:dynein complex binding"/>
    <property type="evidence" value="ECO:0007669"/>
    <property type="project" value="TreeGrafter"/>
</dbReference>
<dbReference type="GO" id="GO:0007052">
    <property type="term" value="P:mitotic spindle organization"/>
    <property type="evidence" value="ECO:0007669"/>
    <property type="project" value="TreeGrafter"/>
</dbReference>
<dbReference type="SUPFAM" id="SSF51161">
    <property type="entry name" value="Trimeric LpxA-like enzymes"/>
    <property type="match status" value="1"/>
</dbReference>
<dbReference type="RefSeq" id="XP_025349273.1">
    <property type="nucleotide sequence ID" value="XM_025491862.1"/>
</dbReference>
<evidence type="ECO:0000313" key="9">
    <source>
        <dbReference type="Proteomes" id="UP000245942"/>
    </source>
</evidence>
<comment type="similarity">
    <text evidence="2">Belongs to the dynactin subunits 5/6 family. Dynactin subunit 6 subfamily.</text>
</comment>
<keyword evidence="4" id="KW-0963">Cytoplasm</keyword>
<comment type="subcellular location">
    <subcellularLocation>
        <location evidence="1">Cytoplasm</location>
        <location evidence="1">Cytoskeleton</location>
    </subcellularLocation>
</comment>
<gene>
    <name evidence="8" type="ORF">BCV69DRAFT_281115</name>
</gene>
<sequence length="320" mass="33664">MSSSRVSSAAAGPSSSSSKIEAKPKDAQDLKLTVGSRVIICQDTKLSGEISIASGCVLHPLSSLQALGGPIILGPNCLLEENVNIINSSTTGQTLTIGVGNLFEVGSRVEMLKGGVVRIGDWNSFEIKARVIARRGEIKLGDWCKVGVGVCLEDDRPGMGAGAKPTQEELEAALRVGLDEDEEGPEGAGRVSEGEGGEADLAKKMSRLALPAQTLSRRPSASSVATTPIPEEDEEGSGEPTSTAPPSLDNNTATATNDPAPSLAIPNYSVLHSAEPGSDGRAWKTRQWSGEGIVQDEASFTKHLEYLREVLPRQNKLRKI</sequence>
<dbReference type="GeneID" id="37013596"/>
<proteinExistence type="inferred from homology"/>
<dbReference type="Proteomes" id="UP000245942">
    <property type="component" value="Unassembled WGS sequence"/>
</dbReference>
<protein>
    <recommendedName>
        <fullName evidence="3">Dynactin subunit 6</fullName>
    </recommendedName>
</protein>
<dbReference type="GO" id="GO:0005869">
    <property type="term" value="C:dynactin complex"/>
    <property type="evidence" value="ECO:0007669"/>
    <property type="project" value="InterPro"/>
</dbReference>
<accession>A0A316UCI3</accession>
<feature type="region of interest" description="Disordered" evidence="7">
    <location>
        <begin position="178"/>
        <end position="198"/>
    </location>
</feature>
<evidence type="ECO:0000256" key="1">
    <source>
        <dbReference type="ARBA" id="ARBA00004245"/>
    </source>
</evidence>
<dbReference type="PANTHER" id="PTHR13072">
    <property type="entry name" value="DYNACTIN 6"/>
    <property type="match status" value="1"/>
</dbReference>
<keyword evidence="5" id="KW-0206">Cytoskeleton</keyword>
<keyword evidence="9" id="KW-1185">Reference proteome</keyword>